<evidence type="ECO:0000313" key="5">
    <source>
        <dbReference type="EMBL" id="MDV2480707.1"/>
    </source>
</evidence>
<keyword evidence="1" id="KW-0805">Transcription regulation</keyword>
<dbReference type="InterPro" id="IPR052067">
    <property type="entry name" value="Metal_resp_HTH_trans_reg"/>
</dbReference>
<gene>
    <name evidence="5" type="ORF">F8E02_01535</name>
</gene>
<keyword evidence="2 5" id="KW-0238">DNA-binding</keyword>
<dbReference type="RefSeq" id="WP_317063676.1">
    <property type="nucleotide sequence ID" value="NZ_WBKO01000001.1"/>
</dbReference>
<name>A0ABU3WZD6_9EURY</name>
<keyword evidence="6" id="KW-1185">Reference proteome</keyword>
<dbReference type="PANTHER" id="PTHR35790">
    <property type="entry name" value="HTH-TYPE TRANSCRIPTIONAL REGULATOR PCHR"/>
    <property type="match status" value="1"/>
</dbReference>
<protein>
    <submittedName>
        <fullName evidence="5">Winged helix DNA-binding protein</fullName>
    </submittedName>
</protein>
<dbReference type="InterPro" id="IPR036390">
    <property type="entry name" value="WH_DNA-bd_sf"/>
</dbReference>
<proteinExistence type="predicted"/>
<sequence>MPERTDLLRLSEAWIRVLNKMNAHEKSPRDFGSGDLLYCSEIHTIMAIGKNPDINLTNLSRLLGISRSAITQMIRRLAAKDLVVKQKDPANAKEVLVRLTPHGTVAYLGHEQHHAKIYAQVHRRLGDPSDAEIDLILRFLTAIEDAVDEHDGEEE</sequence>
<evidence type="ECO:0000259" key="4">
    <source>
        <dbReference type="PROSITE" id="PS50995"/>
    </source>
</evidence>
<dbReference type="Proteomes" id="UP001281203">
    <property type="component" value="Unassembled WGS sequence"/>
</dbReference>
<comment type="caution">
    <text evidence="5">The sequence shown here is derived from an EMBL/GenBank/DDBJ whole genome shotgun (WGS) entry which is preliminary data.</text>
</comment>
<accession>A0ABU3WZD6</accession>
<dbReference type="SUPFAM" id="SSF46785">
    <property type="entry name" value="Winged helix' DNA-binding domain"/>
    <property type="match status" value="1"/>
</dbReference>
<evidence type="ECO:0000313" key="6">
    <source>
        <dbReference type="Proteomes" id="UP001281203"/>
    </source>
</evidence>
<evidence type="ECO:0000256" key="2">
    <source>
        <dbReference type="ARBA" id="ARBA00023125"/>
    </source>
</evidence>
<dbReference type="PANTHER" id="PTHR35790:SF4">
    <property type="entry name" value="HTH-TYPE TRANSCRIPTIONAL REGULATOR PCHR"/>
    <property type="match status" value="1"/>
</dbReference>
<dbReference type="EMBL" id="WBKO01000001">
    <property type="protein sequence ID" value="MDV2480707.1"/>
    <property type="molecule type" value="Genomic_DNA"/>
</dbReference>
<feature type="domain" description="HTH marR-type" evidence="4">
    <location>
        <begin position="4"/>
        <end position="145"/>
    </location>
</feature>
<dbReference type="PROSITE" id="PS50995">
    <property type="entry name" value="HTH_MARR_2"/>
    <property type="match status" value="1"/>
</dbReference>
<evidence type="ECO:0000256" key="3">
    <source>
        <dbReference type="ARBA" id="ARBA00023163"/>
    </source>
</evidence>
<dbReference type="InterPro" id="IPR000835">
    <property type="entry name" value="HTH_MarR-typ"/>
</dbReference>
<dbReference type="Pfam" id="PF01047">
    <property type="entry name" value="MarR"/>
    <property type="match status" value="1"/>
</dbReference>
<evidence type="ECO:0000256" key="1">
    <source>
        <dbReference type="ARBA" id="ARBA00023015"/>
    </source>
</evidence>
<reference evidence="5 6" key="1">
    <citation type="submission" date="2019-10" db="EMBL/GenBank/DDBJ databases">
        <title>Isolation and characterization of Methanoculleus sp. Wushi-C6 from a hot spring well.</title>
        <authorList>
            <person name="Chen S.-C."/>
            <person name="Lan Z.-H."/>
            <person name="You Y.-T."/>
            <person name="Lai M.-C."/>
        </authorList>
    </citation>
    <scope>NUCLEOTIDE SEQUENCE [LARGE SCALE GENOMIC DNA]</scope>
    <source>
        <strain evidence="5 6">Wushi-C6</strain>
    </source>
</reference>
<keyword evidence="3" id="KW-0804">Transcription</keyword>
<dbReference type="GO" id="GO:0003677">
    <property type="term" value="F:DNA binding"/>
    <property type="evidence" value="ECO:0007669"/>
    <property type="project" value="UniProtKB-KW"/>
</dbReference>
<dbReference type="Gene3D" id="1.10.10.10">
    <property type="entry name" value="Winged helix-like DNA-binding domain superfamily/Winged helix DNA-binding domain"/>
    <property type="match status" value="1"/>
</dbReference>
<dbReference type="SMART" id="SM00347">
    <property type="entry name" value="HTH_MARR"/>
    <property type="match status" value="1"/>
</dbReference>
<dbReference type="InterPro" id="IPR036388">
    <property type="entry name" value="WH-like_DNA-bd_sf"/>
</dbReference>
<organism evidence="5 6">
    <name type="scientific">Methanoculleus caldifontis</name>
    <dbReference type="NCBI Taxonomy" id="2651577"/>
    <lineage>
        <taxon>Archaea</taxon>
        <taxon>Methanobacteriati</taxon>
        <taxon>Methanobacteriota</taxon>
        <taxon>Stenosarchaea group</taxon>
        <taxon>Methanomicrobia</taxon>
        <taxon>Methanomicrobiales</taxon>
        <taxon>Methanomicrobiaceae</taxon>
        <taxon>Methanoculleus</taxon>
    </lineage>
</organism>